<gene>
    <name evidence="3" type="ORF">L596_013283</name>
</gene>
<accession>A0A4U5NZP4</accession>
<feature type="region of interest" description="Disordered" evidence="1">
    <location>
        <begin position="73"/>
        <end position="96"/>
    </location>
</feature>
<organism evidence="3 4">
    <name type="scientific">Steinernema carpocapsae</name>
    <name type="common">Entomopathogenic nematode</name>
    <dbReference type="NCBI Taxonomy" id="34508"/>
    <lineage>
        <taxon>Eukaryota</taxon>
        <taxon>Metazoa</taxon>
        <taxon>Ecdysozoa</taxon>
        <taxon>Nematoda</taxon>
        <taxon>Chromadorea</taxon>
        <taxon>Rhabditida</taxon>
        <taxon>Tylenchina</taxon>
        <taxon>Panagrolaimomorpha</taxon>
        <taxon>Strongyloidoidea</taxon>
        <taxon>Steinernematidae</taxon>
        <taxon>Steinernema</taxon>
    </lineage>
</organism>
<name>A0A4U5NZP4_STECR</name>
<keyword evidence="4" id="KW-1185">Reference proteome</keyword>
<evidence type="ECO:0000313" key="4">
    <source>
        <dbReference type="Proteomes" id="UP000298663"/>
    </source>
</evidence>
<reference evidence="3 4" key="2">
    <citation type="journal article" date="2019" name="G3 (Bethesda)">
        <title>Hybrid Assembly of the Genome of the Entomopathogenic Nematode Steinernema carpocapsae Identifies the X-Chromosome.</title>
        <authorList>
            <person name="Serra L."/>
            <person name="Macchietto M."/>
            <person name="Macias-Munoz A."/>
            <person name="McGill C.J."/>
            <person name="Rodriguez I.M."/>
            <person name="Rodriguez B."/>
            <person name="Murad R."/>
            <person name="Mortazavi A."/>
        </authorList>
    </citation>
    <scope>NUCLEOTIDE SEQUENCE [LARGE SCALE GENOMIC DNA]</scope>
    <source>
        <strain evidence="3 4">ALL</strain>
    </source>
</reference>
<sequence length="110" mass="12758">MSLIASSLSFKRFSLIALICLFLLPSTSARPSLMDFYSQLVVKSHDSQFLRDSPIPLTQEETQQLSTLFMKRRHLASRTDPEQPETDPKKRKVDRHSARILNSIHSRFHF</sequence>
<evidence type="ECO:0000256" key="1">
    <source>
        <dbReference type="SAM" id="MobiDB-lite"/>
    </source>
</evidence>
<reference evidence="3 4" key="1">
    <citation type="journal article" date="2015" name="Genome Biol.">
        <title>Comparative genomics of Steinernema reveals deeply conserved gene regulatory networks.</title>
        <authorList>
            <person name="Dillman A.R."/>
            <person name="Macchietto M."/>
            <person name="Porter C.F."/>
            <person name="Rogers A."/>
            <person name="Williams B."/>
            <person name="Antoshechkin I."/>
            <person name="Lee M.M."/>
            <person name="Goodwin Z."/>
            <person name="Lu X."/>
            <person name="Lewis E.E."/>
            <person name="Goodrich-Blair H."/>
            <person name="Stock S.P."/>
            <person name="Adams B.J."/>
            <person name="Sternberg P.W."/>
            <person name="Mortazavi A."/>
        </authorList>
    </citation>
    <scope>NUCLEOTIDE SEQUENCE [LARGE SCALE GENOMIC DNA]</scope>
    <source>
        <strain evidence="3 4">ALL</strain>
    </source>
</reference>
<feature type="signal peptide" evidence="2">
    <location>
        <begin position="1"/>
        <end position="29"/>
    </location>
</feature>
<protein>
    <recommendedName>
        <fullName evidence="5">TGF-beta propeptide domain-containing protein</fullName>
    </recommendedName>
</protein>
<dbReference type="Proteomes" id="UP000298663">
    <property type="component" value="Unassembled WGS sequence"/>
</dbReference>
<evidence type="ECO:0008006" key="5">
    <source>
        <dbReference type="Google" id="ProtNLM"/>
    </source>
</evidence>
<proteinExistence type="predicted"/>
<dbReference type="EMBL" id="AZBU02000003">
    <property type="protein sequence ID" value="TKR89139.1"/>
    <property type="molecule type" value="Genomic_DNA"/>
</dbReference>
<feature type="chain" id="PRO_5020229822" description="TGF-beta propeptide domain-containing protein" evidence="2">
    <location>
        <begin position="30"/>
        <end position="110"/>
    </location>
</feature>
<dbReference type="OrthoDB" id="5891756at2759"/>
<comment type="caution">
    <text evidence="3">The sequence shown here is derived from an EMBL/GenBank/DDBJ whole genome shotgun (WGS) entry which is preliminary data.</text>
</comment>
<evidence type="ECO:0000256" key="2">
    <source>
        <dbReference type="SAM" id="SignalP"/>
    </source>
</evidence>
<dbReference type="AlphaFoldDB" id="A0A4U5NZP4"/>
<keyword evidence="2" id="KW-0732">Signal</keyword>
<evidence type="ECO:0000313" key="3">
    <source>
        <dbReference type="EMBL" id="TKR89139.1"/>
    </source>
</evidence>